<gene>
    <name evidence="8" type="ORF">FJR45_11825</name>
</gene>
<dbReference type="KEGG" id="ssei:FJR45_11825"/>
<accession>A0A7M1B4D3</accession>
<keyword evidence="9" id="KW-1185">Reference proteome</keyword>
<proteinExistence type="predicted"/>
<dbReference type="InterPro" id="IPR051559">
    <property type="entry name" value="HIF_prolyl_hydroxylases"/>
</dbReference>
<dbReference type="GO" id="GO:0031418">
    <property type="term" value="F:L-ascorbic acid binding"/>
    <property type="evidence" value="ECO:0007669"/>
    <property type="project" value="UniProtKB-KW"/>
</dbReference>
<dbReference type="Proteomes" id="UP000593719">
    <property type="component" value="Chromosome"/>
</dbReference>
<name>A0A7M1B4D3_9BACT</name>
<organism evidence="8 9">
    <name type="scientific">Sulfurimonas sediminis</name>
    <dbReference type="NCBI Taxonomy" id="2590020"/>
    <lineage>
        <taxon>Bacteria</taxon>
        <taxon>Pseudomonadati</taxon>
        <taxon>Campylobacterota</taxon>
        <taxon>Epsilonproteobacteria</taxon>
        <taxon>Campylobacterales</taxon>
        <taxon>Sulfurimonadaceae</taxon>
        <taxon>Sulfurimonas</taxon>
    </lineage>
</organism>
<reference evidence="8 9" key="1">
    <citation type="submission" date="2019-06" db="EMBL/GenBank/DDBJ databases">
        <title>Sulfurimonas gotlandica sp. nov., a chemoautotrophic and psychrotolerant epsilonproteobacterium isolated from a pelagic redoxcline, and an emended description of the genus Sulfurimonas.</title>
        <authorList>
            <person name="Wang S."/>
            <person name="Jiang L."/>
            <person name="Shao Z."/>
        </authorList>
    </citation>
    <scope>NUCLEOTIDE SEQUENCE [LARGE SCALE GENOMIC DNA]</scope>
    <source>
        <strain evidence="8 9">S2-6</strain>
    </source>
</reference>
<dbReference type="Gene3D" id="2.60.120.620">
    <property type="entry name" value="q2cbj1_9rhob like domain"/>
    <property type="match status" value="1"/>
</dbReference>
<protein>
    <submittedName>
        <fullName evidence="8">2OG-Fe(II) oxygenase</fullName>
    </submittedName>
</protein>
<evidence type="ECO:0000256" key="1">
    <source>
        <dbReference type="ARBA" id="ARBA00001961"/>
    </source>
</evidence>
<evidence type="ECO:0000259" key="7">
    <source>
        <dbReference type="PROSITE" id="PS51471"/>
    </source>
</evidence>
<evidence type="ECO:0000313" key="8">
    <source>
        <dbReference type="EMBL" id="QOP44591.1"/>
    </source>
</evidence>
<evidence type="ECO:0000256" key="3">
    <source>
        <dbReference type="ARBA" id="ARBA00022896"/>
    </source>
</evidence>
<keyword evidence="6" id="KW-0408">Iron</keyword>
<dbReference type="AlphaFoldDB" id="A0A7M1B4D3"/>
<keyword evidence="2" id="KW-0479">Metal-binding</keyword>
<comment type="cofactor">
    <cofactor evidence="1">
        <name>L-ascorbate</name>
        <dbReference type="ChEBI" id="CHEBI:38290"/>
    </cofactor>
</comment>
<dbReference type="SMART" id="SM00702">
    <property type="entry name" value="P4Hc"/>
    <property type="match status" value="1"/>
</dbReference>
<dbReference type="RefSeq" id="WP_193150718.1">
    <property type="nucleotide sequence ID" value="NZ_CP041235.1"/>
</dbReference>
<keyword evidence="5" id="KW-0560">Oxidoreductase</keyword>
<dbReference type="EMBL" id="CP041235">
    <property type="protein sequence ID" value="QOP44591.1"/>
    <property type="molecule type" value="Genomic_DNA"/>
</dbReference>
<dbReference type="GO" id="GO:0031543">
    <property type="term" value="F:peptidyl-proline dioxygenase activity"/>
    <property type="evidence" value="ECO:0007669"/>
    <property type="project" value="TreeGrafter"/>
</dbReference>
<evidence type="ECO:0000256" key="5">
    <source>
        <dbReference type="ARBA" id="ARBA00023002"/>
    </source>
</evidence>
<dbReference type="InterPro" id="IPR006620">
    <property type="entry name" value="Pro_4_hyd_alph"/>
</dbReference>
<dbReference type="Pfam" id="PF13640">
    <property type="entry name" value="2OG-FeII_Oxy_3"/>
    <property type="match status" value="1"/>
</dbReference>
<dbReference type="PANTHER" id="PTHR12907:SF26">
    <property type="entry name" value="HIF PROLYL HYDROXYLASE, ISOFORM C"/>
    <property type="match status" value="1"/>
</dbReference>
<dbReference type="InterPro" id="IPR044862">
    <property type="entry name" value="Pro_4_hyd_alph_FE2OG_OXY"/>
</dbReference>
<evidence type="ECO:0000256" key="2">
    <source>
        <dbReference type="ARBA" id="ARBA00022723"/>
    </source>
</evidence>
<sequence length="199" mass="23393">MYDKLYSKITDALVEDGYIVIENALEPALSQELSQISKNITKYKNAGISHKSTLDRNRRKDKIYWLNEDDAVTCKYLSFTKGLQNYLNRHLYLGLKYYESHFALYEANDFYEKHLDAFKNSKNRVVTTVYYLNEDWENSDGGELVIYDKNDIQIQKITPHINTMVVFLSEVFPHEVFISNKERYSIAGWFRVDEKGLSV</sequence>
<keyword evidence="3" id="KW-0847">Vitamin C</keyword>
<dbReference type="GO" id="GO:0008198">
    <property type="term" value="F:ferrous iron binding"/>
    <property type="evidence" value="ECO:0007669"/>
    <property type="project" value="TreeGrafter"/>
</dbReference>
<dbReference type="PROSITE" id="PS51471">
    <property type="entry name" value="FE2OG_OXY"/>
    <property type="match status" value="1"/>
</dbReference>
<dbReference type="InterPro" id="IPR005123">
    <property type="entry name" value="Oxoglu/Fe-dep_dioxygenase_dom"/>
</dbReference>
<feature type="domain" description="Fe2OG dioxygenase" evidence="7">
    <location>
        <begin position="96"/>
        <end position="192"/>
    </location>
</feature>
<dbReference type="GO" id="GO:0071456">
    <property type="term" value="P:cellular response to hypoxia"/>
    <property type="evidence" value="ECO:0007669"/>
    <property type="project" value="TreeGrafter"/>
</dbReference>
<dbReference type="PANTHER" id="PTHR12907">
    <property type="entry name" value="EGL NINE HOMOLOG-RELATED"/>
    <property type="match status" value="1"/>
</dbReference>
<keyword evidence="4" id="KW-0223">Dioxygenase</keyword>
<evidence type="ECO:0000256" key="6">
    <source>
        <dbReference type="ARBA" id="ARBA00023004"/>
    </source>
</evidence>
<evidence type="ECO:0000256" key="4">
    <source>
        <dbReference type="ARBA" id="ARBA00022964"/>
    </source>
</evidence>
<evidence type="ECO:0000313" key="9">
    <source>
        <dbReference type="Proteomes" id="UP000593719"/>
    </source>
</evidence>